<dbReference type="SUPFAM" id="SSF53383">
    <property type="entry name" value="PLP-dependent transferases"/>
    <property type="match status" value="1"/>
</dbReference>
<dbReference type="GO" id="GO:0004372">
    <property type="term" value="F:glycine hydroxymethyltransferase activity"/>
    <property type="evidence" value="ECO:0007669"/>
    <property type="project" value="UniProtKB-EC"/>
</dbReference>
<comment type="similarity">
    <text evidence="4 9">Belongs to the SHMT family.</text>
</comment>
<feature type="domain" description="Serine hydroxymethyltransferase-like" evidence="10">
    <location>
        <begin position="14"/>
        <end position="405"/>
    </location>
</feature>
<dbReference type="PIRSF" id="PIRSF000412">
    <property type="entry name" value="SHMT"/>
    <property type="match status" value="1"/>
</dbReference>
<comment type="function">
    <text evidence="9">Interconversion of serine and glycine.</text>
</comment>
<evidence type="ECO:0000256" key="8">
    <source>
        <dbReference type="PIRSR" id="PIRSR000412-50"/>
    </source>
</evidence>
<evidence type="ECO:0000256" key="5">
    <source>
        <dbReference type="ARBA" id="ARBA00022563"/>
    </source>
</evidence>
<evidence type="ECO:0000313" key="12">
    <source>
        <dbReference type="Proteomes" id="UP001212841"/>
    </source>
</evidence>
<dbReference type="GO" id="GO:0005739">
    <property type="term" value="C:mitochondrion"/>
    <property type="evidence" value="ECO:0007669"/>
    <property type="project" value="TreeGrafter"/>
</dbReference>
<dbReference type="InterPro" id="IPR019798">
    <property type="entry name" value="Ser_HO-MeTrfase_PLP_BS"/>
</dbReference>
<dbReference type="EC" id="2.1.2.1" evidence="9"/>
<evidence type="ECO:0000256" key="6">
    <source>
        <dbReference type="ARBA" id="ARBA00022679"/>
    </source>
</evidence>
<comment type="cofactor">
    <cofactor evidence="2 8 9">
        <name>pyridoxal 5'-phosphate</name>
        <dbReference type="ChEBI" id="CHEBI:597326"/>
    </cofactor>
</comment>
<evidence type="ECO:0000256" key="9">
    <source>
        <dbReference type="RuleBase" id="RU000585"/>
    </source>
</evidence>
<dbReference type="Proteomes" id="UP001212841">
    <property type="component" value="Unassembled WGS sequence"/>
</dbReference>
<evidence type="ECO:0000256" key="4">
    <source>
        <dbReference type="ARBA" id="ARBA00006376"/>
    </source>
</evidence>
<evidence type="ECO:0000259" key="10">
    <source>
        <dbReference type="Pfam" id="PF00464"/>
    </source>
</evidence>
<dbReference type="InterPro" id="IPR015422">
    <property type="entry name" value="PyrdxlP-dep_Trfase_small"/>
</dbReference>
<dbReference type="FunFam" id="3.40.640.10:FF:000050">
    <property type="entry name" value="Serine hydroxymethyltransferase"/>
    <property type="match status" value="1"/>
</dbReference>
<dbReference type="PANTHER" id="PTHR11680">
    <property type="entry name" value="SERINE HYDROXYMETHYLTRANSFERASE"/>
    <property type="match status" value="1"/>
</dbReference>
<keyword evidence="12" id="KW-1185">Reference proteome</keyword>
<feature type="modified residue" description="N6-(pyridoxal phosphate)lysine" evidence="8">
    <location>
        <position position="245"/>
    </location>
</feature>
<dbReference type="Gene3D" id="3.40.640.10">
    <property type="entry name" value="Type I PLP-dependent aspartate aminotransferase-like (Major domain)"/>
    <property type="match status" value="1"/>
</dbReference>
<dbReference type="InterPro" id="IPR039429">
    <property type="entry name" value="SHMT-like_dom"/>
</dbReference>
<dbReference type="PROSITE" id="PS00096">
    <property type="entry name" value="SHMT"/>
    <property type="match status" value="1"/>
</dbReference>
<sequence length="467" mass="51366">MSADSWNKCLNVTLEQEDPEVYALVQKEKWRQFSCLELIASENFTSQAVMEANGSALTNKYSEGLPGARYYGGNEWIDEVENLCRKRALEAFNLNPESWGVNVQPYSGSTANFSALTAMLAPHDRIMGLDLPSGGHLTHGYATAKKKVSSSAIYFESLPYQVDHKTGFIDYDKLEQNASLFRPKLIICGASAYPREWDYARLRKIADQHGAYLMADIAHISGLVATQEAANPFELCDIVTTTTHKTLRGPRAGLIFFQRAPKGQKNSDLEEKVNFAVFPSNQGGPHNNTIAAVAVALKQVATPEFKQYAKQVKANASTIAKALTEKGYKIVTEGTENHLILWDLRPIALTGSKMEKICDIVSITLNKNAVHGDVSALVPGGVRIGSSALTSRSFKEADFEKVADFLHRAAQIALEVQKTSGKLIKDFVIALEGNEQVKQLKSEVEAFARSFPMPGFDASTVPEAFRH</sequence>
<comment type="caution">
    <text evidence="11">The sequence shown here is derived from an EMBL/GenBank/DDBJ whole genome shotgun (WGS) entry which is preliminary data.</text>
</comment>
<keyword evidence="5 9" id="KW-0554">One-carbon metabolism</keyword>
<dbReference type="Pfam" id="PF00464">
    <property type="entry name" value="SHMT"/>
    <property type="match status" value="1"/>
</dbReference>
<evidence type="ECO:0000256" key="1">
    <source>
        <dbReference type="ARBA" id="ARBA00001528"/>
    </source>
</evidence>
<organism evidence="11 12">
    <name type="scientific">Rhizophlyctis rosea</name>
    <dbReference type="NCBI Taxonomy" id="64517"/>
    <lineage>
        <taxon>Eukaryota</taxon>
        <taxon>Fungi</taxon>
        <taxon>Fungi incertae sedis</taxon>
        <taxon>Chytridiomycota</taxon>
        <taxon>Chytridiomycota incertae sedis</taxon>
        <taxon>Chytridiomycetes</taxon>
        <taxon>Rhizophlyctidales</taxon>
        <taxon>Rhizophlyctidaceae</taxon>
        <taxon>Rhizophlyctis</taxon>
    </lineage>
</organism>
<evidence type="ECO:0000256" key="7">
    <source>
        <dbReference type="ARBA" id="ARBA00022898"/>
    </source>
</evidence>
<protein>
    <recommendedName>
        <fullName evidence="9">Serine hydroxymethyltransferase</fullName>
        <ecNumber evidence="9">2.1.2.1</ecNumber>
    </recommendedName>
</protein>
<dbReference type="HAMAP" id="MF_00051">
    <property type="entry name" value="SHMT"/>
    <property type="match status" value="1"/>
</dbReference>
<comment type="catalytic activity">
    <reaction evidence="1 9">
        <text>(6R)-5,10-methylene-5,6,7,8-tetrahydrofolate + glycine + H2O = (6S)-5,6,7,8-tetrahydrofolate + L-serine</text>
        <dbReference type="Rhea" id="RHEA:15481"/>
        <dbReference type="ChEBI" id="CHEBI:15377"/>
        <dbReference type="ChEBI" id="CHEBI:15636"/>
        <dbReference type="ChEBI" id="CHEBI:33384"/>
        <dbReference type="ChEBI" id="CHEBI:57305"/>
        <dbReference type="ChEBI" id="CHEBI:57453"/>
        <dbReference type="EC" id="2.1.2.1"/>
    </reaction>
</comment>
<gene>
    <name evidence="11" type="primary">SHM2</name>
    <name evidence="11" type="ORF">HK097_001497</name>
</gene>
<dbReference type="Gene3D" id="3.90.1150.10">
    <property type="entry name" value="Aspartate Aminotransferase, domain 1"/>
    <property type="match status" value="1"/>
</dbReference>
<dbReference type="GO" id="GO:0019264">
    <property type="term" value="P:glycine biosynthetic process from serine"/>
    <property type="evidence" value="ECO:0007669"/>
    <property type="project" value="InterPro"/>
</dbReference>
<dbReference type="InterPro" id="IPR015424">
    <property type="entry name" value="PyrdxlP-dep_Trfase"/>
</dbReference>
<dbReference type="InterPro" id="IPR049943">
    <property type="entry name" value="Ser_HO-MeTrfase-like"/>
</dbReference>
<dbReference type="AlphaFoldDB" id="A0AAD5SMU8"/>
<comment type="pathway">
    <text evidence="3 9">One-carbon metabolism; tetrahydrofolate interconversion.</text>
</comment>
<evidence type="ECO:0000256" key="3">
    <source>
        <dbReference type="ARBA" id="ARBA00004777"/>
    </source>
</evidence>
<dbReference type="GO" id="GO:0035999">
    <property type="term" value="P:tetrahydrofolate interconversion"/>
    <property type="evidence" value="ECO:0007669"/>
    <property type="project" value="InterPro"/>
</dbReference>
<dbReference type="EMBL" id="JADGJD010000013">
    <property type="protein sequence ID" value="KAJ3057013.1"/>
    <property type="molecule type" value="Genomic_DNA"/>
</dbReference>
<evidence type="ECO:0000313" key="11">
    <source>
        <dbReference type="EMBL" id="KAJ3057013.1"/>
    </source>
</evidence>
<dbReference type="GO" id="GO:0030170">
    <property type="term" value="F:pyridoxal phosphate binding"/>
    <property type="evidence" value="ECO:0007669"/>
    <property type="project" value="InterPro"/>
</dbReference>
<evidence type="ECO:0000256" key="2">
    <source>
        <dbReference type="ARBA" id="ARBA00001933"/>
    </source>
</evidence>
<dbReference type="InterPro" id="IPR015421">
    <property type="entry name" value="PyrdxlP-dep_Trfase_major"/>
</dbReference>
<dbReference type="NCBIfam" id="NF000586">
    <property type="entry name" value="PRK00011.1"/>
    <property type="match status" value="1"/>
</dbReference>
<proteinExistence type="inferred from homology"/>
<keyword evidence="7 8" id="KW-0663">Pyridoxal phosphate</keyword>
<dbReference type="PANTHER" id="PTHR11680:SF35">
    <property type="entry name" value="SERINE HYDROXYMETHYLTRANSFERASE 1"/>
    <property type="match status" value="1"/>
</dbReference>
<dbReference type="InterPro" id="IPR001085">
    <property type="entry name" value="Ser_HO-MeTrfase"/>
</dbReference>
<dbReference type="CDD" id="cd00378">
    <property type="entry name" value="SHMT"/>
    <property type="match status" value="1"/>
</dbReference>
<accession>A0AAD5SMU8</accession>
<name>A0AAD5SMU8_9FUNG</name>
<reference evidence="11" key="1">
    <citation type="submission" date="2020-05" db="EMBL/GenBank/DDBJ databases">
        <title>Phylogenomic resolution of chytrid fungi.</title>
        <authorList>
            <person name="Stajich J.E."/>
            <person name="Amses K."/>
            <person name="Simmons R."/>
            <person name="Seto K."/>
            <person name="Myers J."/>
            <person name="Bonds A."/>
            <person name="Quandt C.A."/>
            <person name="Barry K."/>
            <person name="Liu P."/>
            <person name="Grigoriev I."/>
            <person name="Longcore J.E."/>
            <person name="James T.Y."/>
        </authorList>
    </citation>
    <scope>NUCLEOTIDE SEQUENCE</scope>
    <source>
        <strain evidence="11">JEL0318</strain>
    </source>
</reference>
<keyword evidence="6 9" id="KW-0808">Transferase</keyword>